<dbReference type="RefSeq" id="WP_286292572.1">
    <property type="nucleotide sequence ID" value="NZ_AP024718.1"/>
</dbReference>
<keyword evidence="5 6" id="KW-0342">GTP-binding</keyword>
<dbReference type="PANTHER" id="PTHR42714">
    <property type="entry name" value="TRNA MODIFICATION GTPASE GTPBP3"/>
    <property type="match status" value="1"/>
</dbReference>
<dbReference type="NCBIfam" id="NF003661">
    <property type="entry name" value="PRK05291.1-3"/>
    <property type="match status" value="1"/>
</dbReference>
<evidence type="ECO:0000256" key="1">
    <source>
        <dbReference type="ARBA" id="ARBA00011043"/>
    </source>
</evidence>
<organism evidence="9 10">
    <name type="scientific">Methylomarinovum tepidoasis</name>
    <dbReference type="NCBI Taxonomy" id="2840183"/>
    <lineage>
        <taxon>Bacteria</taxon>
        <taxon>Pseudomonadati</taxon>
        <taxon>Pseudomonadota</taxon>
        <taxon>Gammaproteobacteria</taxon>
        <taxon>Methylococcales</taxon>
        <taxon>Methylothermaceae</taxon>
        <taxon>Methylomarinovum</taxon>
    </lineage>
</organism>
<dbReference type="Pfam" id="PF01926">
    <property type="entry name" value="MMR_HSR1"/>
    <property type="match status" value="1"/>
</dbReference>
<comment type="similarity">
    <text evidence="1 6 7">Belongs to the TRAFAC class TrmE-Era-EngA-EngB-Septin-like GTPase superfamily. TrmE GTPase family.</text>
</comment>
<proteinExistence type="inferred from homology"/>
<dbReference type="KEGG" id="meiy:MIN45_P2357"/>
<sequence length="442" mass="47546">MKLSDDIIAAPATPPGRGAVAVVRASGPNLAGLARRLTGRTLQPRQAHYVPFRDDTGQTIDRGLALFFPAPRSYTGEDLLELHCHGSPAIVEALLQRLFQLGARPAEPGEFTRRAFLNGKLDLAQAEAVAALIESSSAQAVRAAQRSLEGEFSRQTRALTESLTCLRIQVEAAIDFSDEDIDLIAEGAVLEGLQHLLADLDALRRRAHQGRLLEEGMTVVIAGPSNAGKSSLLNALARREAAIVTPIAGTTRDVLRERILIDGMPLHVIDTAGLRHSDDPVEREGIRRARAELARADRILLVGEGRPPAVQDLPGLPADIPVTRIVNKIDLSGQPPRIEGDTVWLSAKTGAGLDLLRRHLKACMGFEAEAEDALAARRRHLEALARAKAHLAQALSELEAGQMLDLAAENLRLAQNALGEITGEVTSDDLLGRIFAEFCIGK</sequence>
<name>A0AAU9C1X9_9GAMM</name>
<keyword evidence="10" id="KW-1185">Reference proteome</keyword>
<keyword evidence="6" id="KW-0378">Hydrolase</keyword>
<dbReference type="HAMAP" id="MF_00379">
    <property type="entry name" value="GTPase_MnmE"/>
    <property type="match status" value="1"/>
</dbReference>
<evidence type="ECO:0000313" key="10">
    <source>
        <dbReference type="Proteomes" id="UP001321450"/>
    </source>
</evidence>
<feature type="binding site" evidence="6">
    <location>
        <begin position="270"/>
        <end position="273"/>
    </location>
    <ligand>
        <name>GTP</name>
        <dbReference type="ChEBI" id="CHEBI:37565"/>
    </ligand>
</feature>
<keyword evidence="6" id="KW-0460">Magnesium</keyword>
<protein>
    <recommendedName>
        <fullName evidence="6">tRNA modification GTPase MnmE</fullName>
        <ecNumber evidence="6">3.6.-.-</ecNumber>
    </recommendedName>
</protein>
<dbReference type="InterPro" id="IPR005225">
    <property type="entry name" value="Small_GTP-bd"/>
</dbReference>
<dbReference type="InterPro" id="IPR018948">
    <property type="entry name" value="GTP-bd_TrmE_N"/>
</dbReference>
<dbReference type="GO" id="GO:0003924">
    <property type="term" value="F:GTPase activity"/>
    <property type="evidence" value="ECO:0007669"/>
    <property type="project" value="UniProtKB-UniRule"/>
</dbReference>
<feature type="binding site" evidence="6">
    <location>
        <position position="226"/>
    </location>
    <ligand>
        <name>K(+)</name>
        <dbReference type="ChEBI" id="CHEBI:29103"/>
    </ligand>
</feature>
<dbReference type="InterPro" id="IPR004520">
    <property type="entry name" value="GTPase_MnmE"/>
</dbReference>
<dbReference type="GO" id="GO:0002098">
    <property type="term" value="P:tRNA wobble uridine modification"/>
    <property type="evidence" value="ECO:0007669"/>
    <property type="project" value="TreeGrafter"/>
</dbReference>
<evidence type="ECO:0000256" key="4">
    <source>
        <dbReference type="ARBA" id="ARBA00022958"/>
    </source>
</evidence>
<feature type="binding site" evidence="6">
    <location>
        <position position="245"/>
    </location>
    <ligand>
        <name>K(+)</name>
        <dbReference type="ChEBI" id="CHEBI:29103"/>
    </ligand>
</feature>
<dbReference type="EC" id="3.6.-.-" evidence="6"/>
<dbReference type="AlphaFoldDB" id="A0AAU9C1X9"/>
<evidence type="ECO:0000256" key="2">
    <source>
        <dbReference type="ARBA" id="ARBA00022694"/>
    </source>
</evidence>
<dbReference type="InterPro" id="IPR027266">
    <property type="entry name" value="TrmE/GcvT-like"/>
</dbReference>
<dbReference type="GO" id="GO:0030488">
    <property type="term" value="P:tRNA methylation"/>
    <property type="evidence" value="ECO:0007669"/>
    <property type="project" value="TreeGrafter"/>
</dbReference>
<dbReference type="NCBIfam" id="TIGR00231">
    <property type="entry name" value="small_GTP"/>
    <property type="match status" value="1"/>
</dbReference>
<dbReference type="Gene3D" id="3.40.50.300">
    <property type="entry name" value="P-loop containing nucleotide triphosphate hydrolases"/>
    <property type="match status" value="1"/>
</dbReference>
<evidence type="ECO:0000256" key="7">
    <source>
        <dbReference type="RuleBase" id="RU003313"/>
    </source>
</evidence>
<dbReference type="Gene3D" id="3.30.1360.120">
    <property type="entry name" value="Probable tRNA modification gtpase trme, domain 1"/>
    <property type="match status" value="1"/>
</dbReference>
<evidence type="ECO:0000256" key="6">
    <source>
        <dbReference type="HAMAP-Rule" id="MF_00379"/>
    </source>
</evidence>
<feature type="binding site" evidence="6">
    <location>
        <position position="247"/>
    </location>
    <ligand>
        <name>K(+)</name>
        <dbReference type="ChEBI" id="CHEBI:29103"/>
    </ligand>
</feature>
<comment type="function">
    <text evidence="6">Exhibits a very high intrinsic GTPase hydrolysis rate. Involved in the addition of a carboxymethylaminomethyl (cmnm) group at the wobble position (U34) of certain tRNAs, forming tRNA-cmnm(5)s(2)U34.</text>
</comment>
<feature type="binding site" evidence="6">
    <location>
        <position position="251"/>
    </location>
    <ligand>
        <name>Mg(2+)</name>
        <dbReference type="ChEBI" id="CHEBI:18420"/>
    </ligand>
</feature>
<dbReference type="InterPro" id="IPR027368">
    <property type="entry name" value="MnmE_dom2"/>
</dbReference>
<evidence type="ECO:0000313" key="9">
    <source>
        <dbReference type="EMBL" id="BCX89983.1"/>
    </source>
</evidence>
<accession>A0AAU9C1X9</accession>
<feature type="binding site" evidence="6">
    <location>
        <begin position="226"/>
        <end position="231"/>
    </location>
    <ligand>
        <name>GTP</name>
        <dbReference type="ChEBI" id="CHEBI:37565"/>
    </ligand>
</feature>
<dbReference type="CDD" id="cd04164">
    <property type="entry name" value="trmE"/>
    <property type="match status" value="1"/>
</dbReference>
<dbReference type="Pfam" id="PF10396">
    <property type="entry name" value="TrmE_N"/>
    <property type="match status" value="1"/>
</dbReference>
<feature type="binding site" evidence="6">
    <location>
        <position position="120"/>
    </location>
    <ligand>
        <name>(6S)-5-formyl-5,6,7,8-tetrahydrofolate</name>
        <dbReference type="ChEBI" id="CHEBI:57457"/>
    </ligand>
</feature>
<comment type="subcellular location">
    <subcellularLocation>
        <location evidence="6">Cytoplasm</location>
    </subcellularLocation>
</comment>
<dbReference type="InterPro" id="IPR025867">
    <property type="entry name" value="MnmE_helical"/>
</dbReference>
<feature type="binding site" evidence="6">
    <location>
        <position position="442"/>
    </location>
    <ligand>
        <name>(6S)-5-formyl-5,6,7,8-tetrahydrofolate</name>
        <dbReference type="ChEBI" id="CHEBI:57457"/>
    </ligand>
</feature>
<feature type="domain" description="TrmE-type G" evidence="8">
    <location>
        <begin position="216"/>
        <end position="365"/>
    </location>
</feature>
<keyword evidence="6" id="KW-0479">Metal-binding</keyword>
<dbReference type="EMBL" id="AP024718">
    <property type="protein sequence ID" value="BCX89983.1"/>
    <property type="molecule type" value="Genomic_DNA"/>
</dbReference>
<dbReference type="Proteomes" id="UP001321450">
    <property type="component" value="Chromosome"/>
</dbReference>
<dbReference type="GO" id="GO:0005525">
    <property type="term" value="F:GTP binding"/>
    <property type="evidence" value="ECO:0007669"/>
    <property type="project" value="UniProtKB-UniRule"/>
</dbReference>
<dbReference type="PANTHER" id="PTHR42714:SF2">
    <property type="entry name" value="TRNA MODIFICATION GTPASE GTPBP3, MITOCHONDRIAL"/>
    <property type="match status" value="1"/>
</dbReference>
<dbReference type="GO" id="GO:0005829">
    <property type="term" value="C:cytosol"/>
    <property type="evidence" value="ECO:0007669"/>
    <property type="project" value="TreeGrafter"/>
</dbReference>
<keyword evidence="6" id="KW-0963">Cytoplasm</keyword>
<dbReference type="SUPFAM" id="SSF116878">
    <property type="entry name" value="TrmE connector domain"/>
    <property type="match status" value="1"/>
</dbReference>
<keyword evidence="3 6" id="KW-0547">Nucleotide-binding</keyword>
<comment type="subunit">
    <text evidence="6">Homodimer. Heterotetramer of two MnmE and two MnmG subunits.</text>
</comment>
<dbReference type="NCBIfam" id="TIGR00450">
    <property type="entry name" value="mnmE_trmE_thdF"/>
    <property type="match status" value="1"/>
</dbReference>
<evidence type="ECO:0000256" key="5">
    <source>
        <dbReference type="ARBA" id="ARBA00023134"/>
    </source>
</evidence>
<reference evidence="10" key="1">
    <citation type="journal article" date="2024" name="Int. J. Syst. Evol. Microbiol.">
        <title>Methylomarinovum tepidoasis sp. nov., a moderately thermophilic methanotroph of the family Methylothermaceae isolated from a deep-sea hydrothermal field.</title>
        <authorList>
            <person name="Hirayama H."/>
            <person name="Takaki Y."/>
            <person name="Abe M."/>
            <person name="Miyazaki M."/>
            <person name="Uematsu K."/>
            <person name="Matsui Y."/>
            <person name="Takai K."/>
        </authorList>
    </citation>
    <scope>NUCLEOTIDE SEQUENCE [LARGE SCALE GENOMIC DNA]</scope>
    <source>
        <strain evidence="10">IN45</strain>
    </source>
</reference>
<feature type="binding site" evidence="6">
    <location>
        <position position="81"/>
    </location>
    <ligand>
        <name>(6S)-5-formyl-5,6,7,8-tetrahydrofolate</name>
        <dbReference type="ChEBI" id="CHEBI:57457"/>
    </ligand>
</feature>
<dbReference type="Gene3D" id="1.20.120.430">
    <property type="entry name" value="tRNA modification GTPase MnmE domain 2"/>
    <property type="match status" value="1"/>
</dbReference>
<feature type="binding site" evidence="6">
    <location>
        <position position="230"/>
    </location>
    <ligand>
        <name>Mg(2+)</name>
        <dbReference type="ChEBI" id="CHEBI:18420"/>
    </ligand>
</feature>
<comment type="cofactor">
    <cofactor evidence="6">
        <name>K(+)</name>
        <dbReference type="ChEBI" id="CHEBI:29103"/>
    </cofactor>
    <text evidence="6">Binds 1 potassium ion per subunit.</text>
</comment>
<gene>
    <name evidence="6" type="primary">mnmE</name>
    <name evidence="6" type="synonym">trmE</name>
    <name evidence="9" type="ORF">MIN45_P2357</name>
</gene>
<dbReference type="SUPFAM" id="SSF52540">
    <property type="entry name" value="P-loop containing nucleoside triphosphate hydrolases"/>
    <property type="match status" value="1"/>
</dbReference>
<dbReference type="InterPro" id="IPR031168">
    <property type="entry name" value="G_TrmE"/>
</dbReference>
<keyword evidence="4 6" id="KW-0630">Potassium</keyword>
<feature type="binding site" evidence="6">
    <location>
        <position position="250"/>
    </location>
    <ligand>
        <name>K(+)</name>
        <dbReference type="ChEBI" id="CHEBI:29103"/>
    </ligand>
</feature>
<evidence type="ECO:0000256" key="3">
    <source>
        <dbReference type="ARBA" id="ARBA00022741"/>
    </source>
</evidence>
<evidence type="ECO:0000259" key="8">
    <source>
        <dbReference type="PROSITE" id="PS51709"/>
    </source>
</evidence>
<dbReference type="PROSITE" id="PS51709">
    <property type="entry name" value="G_TRME"/>
    <property type="match status" value="1"/>
</dbReference>
<dbReference type="CDD" id="cd14858">
    <property type="entry name" value="TrmE_N"/>
    <property type="match status" value="1"/>
</dbReference>
<dbReference type="Pfam" id="PF12631">
    <property type="entry name" value="MnmE_helical"/>
    <property type="match status" value="1"/>
</dbReference>
<comment type="caution">
    <text evidence="6">Lacks conserved residue(s) required for the propagation of feature annotation.</text>
</comment>
<feature type="binding site" evidence="6">
    <location>
        <begin position="245"/>
        <end position="251"/>
    </location>
    <ligand>
        <name>GTP</name>
        <dbReference type="ChEBI" id="CHEBI:37565"/>
    </ligand>
</feature>
<feature type="binding site" evidence="6">
    <location>
        <position position="24"/>
    </location>
    <ligand>
        <name>(6S)-5-formyl-5,6,7,8-tetrahydrofolate</name>
        <dbReference type="ChEBI" id="CHEBI:57457"/>
    </ligand>
</feature>
<dbReference type="InterPro" id="IPR027417">
    <property type="entry name" value="P-loop_NTPase"/>
</dbReference>
<keyword evidence="2 6" id="KW-0819">tRNA processing</keyword>
<dbReference type="GO" id="GO:0046872">
    <property type="term" value="F:metal ion binding"/>
    <property type="evidence" value="ECO:0007669"/>
    <property type="project" value="UniProtKB-KW"/>
</dbReference>
<dbReference type="InterPro" id="IPR006073">
    <property type="entry name" value="GTP-bd"/>
</dbReference>